<reference evidence="10" key="1">
    <citation type="submission" date="2022-08" db="EMBL/GenBank/DDBJ databases">
        <title>Genome analysis of Corynebacteriales strain.</title>
        <authorList>
            <person name="Lee S.D."/>
        </authorList>
    </citation>
    <scope>NUCLEOTIDE SEQUENCE</scope>
    <source>
        <strain evidence="10">D3-21</strain>
    </source>
</reference>
<comment type="subcellular location">
    <subcellularLocation>
        <location evidence="1">Membrane</location>
        <topology evidence="1">Multi-pass membrane protein</topology>
    </subcellularLocation>
</comment>
<feature type="transmembrane region" description="Helical" evidence="9">
    <location>
        <begin position="6"/>
        <end position="25"/>
    </location>
</feature>
<feature type="region of interest" description="Disordered" evidence="8">
    <location>
        <begin position="476"/>
        <end position="497"/>
    </location>
</feature>
<dbReference type="InterPro" id="IPR038377">
    <property type="entry name" value="Na/Glc_symporter_sf"/>
</dbReference>
<keyword evidence="5 9" id="KW-1133">Transmembrane helix</keyword>
<dbReference type="EMBL" id="JANRHA010000010">
    <property type="protein sequence ID" value="MDG3016003.1"/>
    <property type="molecule type" value="Genomic_DNA"/>
</dbReference>
<evidence type="ECO:0000256" key="5">
    <source>
        <dbReference type="ARBA" id="ARBA00022989"/>
    </source>
</evidence>
<evidence type="ECO:0000313" key="10">
    <source>
        <dbReference type="EMBL" id="MDG3016003.1"/>
    </source>
</evidence>
<dbReference type="Gene3D" id="1.20.1730.10">
    <property type="entry name" value="Sodium/glucose cotransporter"/>
    <property type="match status" value="1"/>
</dbReference>
<keyword evidence="6 9" id="KW-0472">Membrane</keyword>
<evidence type="ECO:0000256" key="9">
    <source>
        <dbReference type="SAM" id="Phobius"/>
    </source>
</evidence>
<feature type="transmembrane region" description="Helical" evidence="9">
    <location>
        <begin position="192"/>
        <end position="210"/>
    </location>
</feature>
<evidence type="ECO:0000256" key="8">
    <source>
        <dbReference type="SAM" id="MobiDB-lite"/>
    </source>
</evidence>
<dbReference type="CDD" id="cd10322">
    <property type="entry name" value="SLC5sbd"/>
    <property type="match status" value="1"/>
</dbReference>
<accession>A0A9X4M0Z6</accession>
<dbReference type="Proteomes" id="UP001152755">
    <property type="component" value="Unassembled WGS sequence"/>
</dbReference>
<sequence length="497" mass="52449">MSGSAAVATGIFAAAMVLVLVVGTLSARGRAGGLTEWSLSGRRLGIVFVWLLMAGESYTSFSFLGTAGWSYAYGVPILYLVAYLTVGLTIAYVVAPMMWTYASRHQLVSMADIAEHRFSSRRMGVLVALVATVFLVPYIQLQIQGMGAVVGAMTYGAVDAKVAAVIAFLVAEGFILVSGLRGSAWVSALKDVLVIAVVLFLAIYLPWHYFDGIGGLLDRMVAERPQWLTFPGHHSGSPGGAWFVSTVLLNGLTLSVFPNNVSAYLSAKDPNTLRRNSILLPWYQLLLFIPMMIGVAALFVVPALRDSDLALYTLVTDSLPAPVVALIGVAGALSAIVPMSVFMLALGTMWGRTVLGGGLTGRRASDARQKRLAQLVCFLVGLVALVGALFVPVLLVRLSVLSYEGFAQLVPPVLLALLWKSMTVRGAVCGLAAGLAVTVSLVWSGNDPLFGVNAGLIALGVNVAVNATVSRFDARGPRRPRVSAATPSAMPPTAPRP</sequence>
<feature type="transmembrane region" description="Helical" evidence="9">
    <location>
        <begin position="372"/>
        <end position="395"/>
    </location>
</feature>
<dbReference type="AlphaFoldDB" id="A0A9X4M0Z6"/>
<feature type="transmembrane region" description="Helical" evidence="9">
    <location>
        <begin position="77"/>
        <end position="102"/>
    </location>
</feature>
<comment type="caution">
    <text evidence="10">The sequence shown here is derived from an EMBL/GenBank/DDBJ whole genome shotgun (WGS) entry which is preliminary data.</text>
</comment>
<dbReference type="Pfam" id="PF00474">
    <property type="entry name" value="SSF"/>
    <property type="match status" value="1"/>
</dbReference>
<dbReference type="RefSeq" id="WP_332520331.1">
    <property type="nucleotide sequence ID" value="NZ_JANRHA010000010.1"/>
</dbReference>
<comment type="similarity">
    <text evidence="2 7">Belongs to the sodium:solute symporter (SSF) (TC 2.A.21) family.</text>
</comment>
<feature type="transmembrane region" description="Helical" evidence="9">
    <location>
        <begin position="401"/>
        <end position="419"/>
    </location>
</feature>
<keyword evidence="3" id="KW-0813">Transport</keyword>
<protein>
    <submittedName>
        <fullName evidence="10">Sodium:solute symporter family protein</fullName>
    </submittedName>
</protein>
<proteinExistence type="inferred from homology"/>
<organism evidence="10 11">
    <name type="scientific">Speluncibacter jeojiensis</name>
    <dbReference type="NCBI Taxonomy" id="2710754"/>
    <lineage>
        <taxon>Bacteria</taxon>
        <taxon>Bacillati</taxon>
        <taxon>Actinomycetota</taxon>
        <taxon>Actinomycetes</taxon>
        <taxon>Mycobacteriales</taxon>
        <taxon>Speluncibacteraceae</taxon>
        <taxon>Speluncibacter</taxon>
    </lineage>
</organism>
<evidence type="ECO:0000256" key="4">
    <source>
        <dbReference type="ARBA" id="ARBA00022692"/>
    </source>
</evidence>
<dbReference type="PANTHER" id="PTHR48086">
    <property type="entry name" value="SODIUM/PROLINE SYMPORTER-RELATED"/>
    <property type="match status" value="1"/>
</dbReference>
<gene>
    <name evidence="10" type="ORF">NVS88_15695</name>
</gene>
<evidence type="ECO:0000256" key="6">
    <source>
        <dbReference type="ARBA" id="ARBA00023136"/>
    </source>
</evidence>
<feature type="transmembrane region" description="Helical" evidence="9">
    <location>
        <begin position="46"/>
        <end position="71"/>
    </location>
</feature>
<dbReference type="InterPro" id="IPR050277">
    <property type="entry name" value="Sodium:Solute_Symporter"/>
</dbReference>
<keyword evidence="11" id="KW-1185">Reference proteome</keyword>
<feature type="transmembrane region" description="Helical" evidence="9">
    <location>
        <begin position="282"/>
        <end position="304"/>
    </location>
</feature>
<evidence type="ECO:0000256" key="2">
    <source>
        <dbReference type="ARBA" id="ARBA00006434"/>
    </source>
</evidence>
<evidence type="ECO:0000256" key="7">
    <source>
        <dbReference type="RuleBase" id="RU362091"/>
    </source>
</evidence>
<dbReference type="PROSITE" id="PS50283">
    <property type="entry name" value="NA_SOLUT_SYMP_3"/>
    <property type="match status" value="1"/>
</dbReference>
<dbReference type="InterPro" id="IPR001734">
    <property type="entry name" value="Na/solute_symporter"/>
</dbReference>
<feature type="transmembrane region" description="Helical" evidence="9">
    <location>
        <begin position="449"/>
        <end position="469"/>
    </location>
</feature>
<feature type="transmembrane region" description="Helical" evidence="9">
    <location>
        <begin position="160"/>
        <end position="180"/>
    </location>
</feature>
<evidence type="ECO:0000313" key="11">
    <source>
        <dbReference type="Proteomes" id="UP001152755"/>
    </source>
</evidence>
<feature type="transmembrane region" description="Helical" evidence="9">
    <location>
        <begin position="240"/>
        <end position="261"/>
    </location>
</feature>
<name>A0A9X4M0Z6_9ACTN</name>
<feature type="transmembrane region" description="Helical" evidence="9">
    <location>
        <begin position="324"/>
        <end position="351"/>
    </location>
</feature>
<dbReference type="PANTHER" id="PTHR48086:SF8">
    <property type="entry name" value="MONOCARBOXYLIC ACID PERMEASE"/>
    <property type="match status" value="1"/>
</dbReference>
<keyword evidence="4 9" id="KW-0812">Transmembrane</keyword>
<feature type="transmembrane region" description="Helical" evidence="9">
    <location>
        <begin position="426"/>
        <end position="443"/>
    </location>
</feature>
<dbReference type="GO" id="GO:0022857">
    <property type="term" value="F:transmembrane transporter activity"/>
    <property type="evidence" value="ECO:0007669"/>
    <property type="project" value="InterPro"/>
</dbReference>
<evidence type="ECO:0000256" key="1">
    <source>
        <dbReference type="ARBA" id="ARBA00004141"/>
    </source>
</evidence>
<evidence type="ECO:0000256" key="3">
    <source>
        <dbReference type="ARBA" id="ARBA00022448"/>
    </source>
</evidence>
<feature type="transmembrane region" description="Helical" evidence="9">
    <location>
        <begin position="123"/>
        <end position="140"/>
    </location>
</feature>
<dbReference type="GO" id="GO:0005886">
    <property type="term" value="C:plasma membrane"/>
    <property type="evidence" value="ECO:0007669"/>
    <property type="project" value="TreeGrafter"/>
</dbReference>